<organism evidence="2 3">
    <name type="scientific">Eumeta variegata</name>
    <name type="common">Bagworm moth</name>
    <name type="synonym">Eumeta japonica</name>
    <dbReference type="NCBI Taxonomy" id="151549"/>
    <lineage>
        <taxon>Eukaryota</taxon>
        <taxon>Metazoa</taxon>
        <taxon>Ecdysozoa</taxon>
        <taxon>Arthropoda</taxon>
        <taxon>Hexapoda</taxon>
        <taxon>Insecta</taxon>
        <taxon>Pterygota</taxon>
        <taxon>Neoptera</taxon>
        <taxon>Endopterygota</taxon>
        <taxon>Lepidoptera</taxon>
        <taxon>Glossata</taxon>
        <taxon>Ditrysia</taxon>
        <taxon>Tineoidea</taxon>
        <taxon>Psychidae</taxon>
        <taxon>Oiketicinae</taxon>
        <taxon>Eumeta</taxon>
    </lineage>
</organism>
<keyword evidence="1" id="KW-1133">Transmembrane helix</keyword>
<protein>
    <submittedName>
        <fullName evidence="2">Uncharacterized protein</fullName>
    </submittedName>
</protein>
<evidence type="ECO:0000256" key="1">
    <source>
        <dbReference type="SAM" id="Phobius"/>
    </source>
</evidence>
<proteinExistence type="predicted"/>
<comment type="caution">
    <text evidence="2">The sequence shown here is derived from an EMBL/GenBank/DDBJ whole genome shotgun (WGS) entry which is preliminary data.</text>
</comment>
<evidence type="ECO:0000313" key="3">
    <source>
        <dbReference type="Proteomes" id="UP000299102"/>
    </source>
</evidence>
<feature type="transmembrane region" description="Helical" evidence="1">
    <location>
        <begin position="41"/>
        <end position="60"/>
    </location>
</feature>
<gene>
    <name evidence="2" type="ORF">EVAR_80113_1</name>
</gene>
<keyword evidence="3" id="KW-1185">Reference proteome</keyword>
<keyword evidence="1" id="KW-0472">Membrane</keyword>
<accession>A0A4C1UDQ6</accession>
<reference evidence="2 3" key="1">
    <citation type="journal article" date="2019" name="Commun. Biol.">
        <title>The bagworm genome reveals a unique fibroin gene that provides high tensile strength.</title>
        <authorList>
            <person name="Kono N."/>
            <person name="Nakamura H."/>
            <person name="Ohtoshi R."/>
            <person name="Tomita M."/>
            <person name="Numata K."/>
            <person name="Arakawa K."/>
        </authorList>
    </citation>
    <scope>NUCLEOTIDE SEQUENCE [LARGE SCALE GENOMIC DNA]</scope>
</reference>
<evidence type="ECO:0000313" key="2">
    <source>
        <dbReference type="EMBL" id="GBP24260.1"/>
    </source>
</evidence>
<dbReference type="AlphaFoldDB" id="A0A4C1UDQ6"/>
<sequence>MACSHDLQTEMNNFTEYKTPLTVHDQVINFVKPGDHPQCFIAYRLIPISWLVPVWINFSAPCFRRTRSSKPPPFKAARAADSTREYTHSFDCCCGHLPEYCGAVRLY</sequence>
<dbReference type="Proteomes" id="UP000299102">
    <property type="component" value="Unassembled WGS sequence"/>
</dbReference>
<name>A0A4C1UDQ6_EUMVA</name>
<keyword evidence="1" id="KW-0812">Transmembrane</keyword>
<dbReference type="EMBL" id="BGZK01000159">
    <property type="protein sequence ID" value="GBP24260.1"/>
    <property type="molecule type" value="Genomic_DNA"/>
</dbReference>